<dbReference type="InterPro" id="IPR011836">
    <property type="entry name" value="YhdP"/>
</dbReference>
<name>A0ABT3JRU3_9XANT</name>
<keyword evidence="2" id="KW-1133">Transmembrane helix</keyword>
<evidence type="ECO:0000259" key="3">
    <source>
        <dbReference type="Pfam" id="PF13116"/>
    </source>
</evidence>
<feature type="region of interest" description="Disordered" evidence="1">
    <location>
        <begin position="1263"/>
        <end position="1286"/>
    </location>
</feature>
<protein>
    <submittedName>
        <fullName evidence="4">YhdP family protein</fullName>
    </submittedName>
</protein>
<dbReference type="PANTHER" id="PTHR38690:SF1">
    <property type="entry name" value="PROTEASE"/>
    <property type="match status" value="1"/>
</dbReference>
<evidence type="ECO:0000313" key="4">
    <source>
        <dbReference type="EMBL" id="MCW4471206.1"/>
    </source>
</evidence>
<reference evidence="4 5" key="1">
    <citation type="submission" date="2022-10" db="EMBL/GenBank/DDBJ databases">
        <title>Xanthomonas sp. H13-6.</title>
        <authorList>
            <person name="Liu X."/>
            <person name="Deng Z."/>
            <person name="Jiang Y."/>
            <person name="Yu T."/>
            <person name="Ai J."/>
        </authorList>
    </citation>
    <scope>NUCLEOTIDE SEQUENCE [LARGE SCALE GENOMIC DNA]</scope>
    <source>
        <strain evidence="4 5">H13-6</strain>
    </source>
</reference>
<dbReference type="Pfam" id="PF13116">
    <property type="entry name" value="YhdP"/>
    <property type="match status" value="1"/>
</dbReference>
<evidence type="ECO:0000256" key="2">
    <source>
        <dbReference type="SAM" id="Phobius"/>
    </source>
</evidence>
<dbReference type="NCBIfam" id="TIGR02099">
    <property type="entry name" value="YhdP family protein"/>
    <property type="match status" value="1"/>
</dbReference>
<comment type="caution">
    <text evidence="4">The sequence shown here is derived from an EMBL/GenBank/DDBJ whole genome shotgun (WGS) entry which is preliminary data.</text>
</comment>
<keyword evidence="2" id="KW-0812">Transmembrane</keyword>
<feature type="domain" description="YhdP central" evidence="3">
    <location>
        <begin position="9"/>
        <end position="1261"/>
    </location>
</feature>
<accession>A0ABT3JRU3</accession>
<proteinExistence type="predicted"/>
<keyword evidence="2" id="KW-0472">Membrane</keyword>
<dbReference type="RefSeq" id="WP_265126147.1">
    <property type="nucleotide sequence ID" value="NZ_JAPCHY010000001.1"/>
</dbReference>
<dbReference type="PANTHER" id="PTHR38690">
    <property type="entry name" value="PROTEASE-RELATED"/>
    <property type="match status" value="1"/>
</dbReference>
<evidence type="ECO:0000313" key="5">
    <source>
        <dbReference type="Proteomes" id="UP001209922"/>
    </source>
</evidence>
<dbReference type="InterPro" id="IPR025263">
    <property type="entry name" value="YhdP_central"/>
</dbReference>
<keyword evidence="5" id="KW-1185">Reference proteome</keyword>
<feature type="transmembrane region" description="Helical" evidence="2">
    <location>
        <begin position="15"/>
        <end position="38"/>
    </location>
</feature>
<sequence length="1286" mass="137878">MRTPPRRRLRLLRRYALYALAIVLVCVALLVGAISQLLPLAEQHPDKVAAWLSARAGQPVSFDDVDTAWTRRGPLLRLEGLRIGAGDGVRIGQAEVLVSLYSGLFPGWSFTELRLRGLSLTLQRDDDGRWSVRGLPTTGTGGDPLDTLRNLGELQVIGGRLRVEAPSLGIQTEVPRIDLRLRVDGQRLRAGARGWIDAGAPPLVAVLDFERQRGDGHAWVAAEPADLAAWSQLLHFAGVRVQGGKGSLRSWVQLHDHRVVEVTTEADLRQLQLSGAALPDDGAVPAADFDTLQLRARWRHSAEGWRLDAPRLRIGGTGEVQRLDGLLLAGGERFALVGEQLDLTPLLRIAALSERLQPELRQWLYRAGPQLRFSQVQVGGLRGGTLRGSGELEEVAFATVGDVPGVEGLRGHFEGDGEGVELTLQPDSTLHFDWPSGFGEVHDVRLAGRIVGWREGTDWRVATPAMRVQGTDYAADVRGGLRFQGDGTRPWMELAADLDDVPMTVAKRFWVRSQMSQEAIDWLDAALVDGHVRNGRGLVTGDLDDWPFDQNNGRFEASGQIDRGAIRFQHDWPLMRQVDADIAFIGNGFQIHGKGELAGVPVNRFEAGIADFGQSRLQVKATSQGDAAQLLAMLRQSPLQKTYAETLDNLQVSGPARVAFDLLQPLHEEDGAGRLGGEVELRGARLADKRWDLQFDDVHGKARYSDGGFEAPALAVRMDEREGVLELRAGSHVADPRNVFEAQLAAALDATRLLERAPELAWLKPQVRGTSRWTVGVEIPQAADGGKVEPPTSLRLQSDLVGTRLQLPAPLDKPASEPLPTTVAASLPLGSGRVDVAFGRLLALAARSQDGKTGVQVTMGSNRVEREPPAEGLVVTGRTGSLDALEWIGLARGQEGDAETGGDTLPLRHVDVQAGRLLLAGGVFADTRLQLRPGADAVAVQLDGPALAGSLSVPEAEGGTIVGKLARVHWQMQPAAAVAADADADTDAATPVVAIADPAKVPPLALDIDDLQFGNARLGQASLRTRPLADGLRVEQLQLRAPRQAIDVQGEWRGSGADAHTRLSARVDSDDLGALMQNLDYGGQLRGGQGRFQFDAGWPGGPAAFQLAALDGTLAVQARNGQLLELEPGAGRVLGLLSVAQLPRRLMLDFRDFFSKGFAFNQVEGQVAFGQGMARTERVAIEGPAADIVIRGQADLRAQQFDQTIDVNPRSGNLLTVVGAVAGGPVGAAVGAAANAVLSKPLGEIGAKTYRVTGPWKEPKVEVIERESPRPAPIPVPAAGNDADTL</sequence>
<organism evidence="4 5">
    <name type="scientific">Xanthomonas chitinilytica</name>
    <dbReference type="NCBI Taxonomy" id="2989819"/>
    <lineage>
        <taxon>Bacteria</taxon>
        <taxon>Pseudomonadati</taxon>
        <taxon>Pseudomonadota</taxon>
        <taxon>Gammaproteobacteria</taxon>
        <taxon>Lysobacterales</taxon>
        <taxon>Lysobacteraceae</taxon>
        <taxon>Xanthomonas</taxon>
    </lineage>
</organism>
<gene>
    <name evidence="4" type="ORF">OK345_01610</name>
</gene>
<dbReference type="Proteomes" id="UP001209922">
    <property type="component" value="Unassembled WGS sequence"/>
</dbReference>
<evidence type="ECO:0000256" key="1">
    <source>
        <dbReference type="SAM" id="MobiDB-lite"/>
    </source>
</evidence>
<dbReference type="EMBL" id="JAPCHY010000001">
    <property type="protein sequence ID" value="MCW4471206.1"/>
    <property type="molecule type" value="Genomic_DNA"/>
</dbReference>